<sequence length="30" mass="3330">MFARALMQAMVSVTLGAILFLSIFTEVCHE</sequence>
<evidence type="ECO:0000313" key="2">
    <source>
        <dbReference type="Proteomes" id="UP000199046"/>
    </source>
</evidence>
<dbReference type="EMBL" id="FOLY01000002">
    <property type="protein sequence ID" value="SFC28038.1"/>
    <property type="molecule type" value="Genomic_DNA"/>
</dbReference>
<name>A0A1I1I1E0_9GAMM</name>
<dbReference type="Proteomes" id="UP000199046">
    <property type="component" value="Unassembled WGS sequence"/>
</dbReference>
<dbReference type="AlphaFoldDB" id="A0A1I1I1E0"/>
<protein>
    <submittedName>
        <fullName evidence="1">Uncharacterized protein</fullName>
    </submittedName>
</protein>
<reference evidence="2" key="1">
    <citation type="submission" date="2016-10" db="EMBL/GenBank/DDBJ databases">
        <authorList>
            <person name="Varghese N."/>
            <person name="Submissions S."/>
        </authorList>
    </citation>
    <scope>NUCLEOTIDE SEQUENCE [LARGE SCALE GENOMIC DNA]</scope>
    <source>
        <strain evidence="2">DSM 23439</strain>
    </source>
</reference>
<accession>A0A1I1I1E0</accession>
<gene>
    <name evidence="1" type="ORF">SAMN05421848_0863</name>
</gene>
<dbReference type="STRING" id="402385.SAMN05421848_0863"/>
<keyword evidence="2" id="KW-1185">Reference proteome</keyword>
<proteinExistence type="predicted"/>
<organism evidence="1 2">
    <name type="scientific">Kushneria avicenniae</name>
    <dbReference type="NCBI Taxonomy" id="402385"/>
    <lineage>
        <taxon>Bacteria</taxon>
        <taxon>Pseudomonadati</taxon>
        <taxon>Pseudomonadota</taxon>
        <taxon>Gammaproteobacteria</taxon>
        <taxon>Oceanospirillales</taxon>
        <taxon>Halomonadaceae</taxon>
        <taxon>Kushneria</taxon>
    </lineage>
</organism>
<evidence type="ECO:0000313" key="1">
    <source>
        <dbReference type="EMBL" id="SFC28038.1"/>
    </source>
</evidence>